<reference evidence="2" key="1">
    <citation type="submission" date="2019-06" db="EMBL/GenBank/DDBJ databases">
        <authorList>
            <person name="Broberg M."/>
        </authorList>
    </citation>
    <scope>NUCLEOTIDE SEQUENCE [LARGE SCALE GENOMIC DNA]</scope>
</reference>
<comment type="caution">
    <text evidence="1">The sequence shown here is derived from an EMBL/GenBank/DDBJ whole genome shotgun (WGS) entry which is preliminary data.</text>
</comment>
<gene>
    <name evidence="1" type="ORF">CBYS24578_00003593</name>
</gene>
<dbReference type="EMBL" id="CABFNO020001546">
    <property type="protein sequence ID" value="CAG9998297.1"/>
    <property type="molecule type" value="Genomic_DNA"/>
</dbReference>
<name>A0A9N9Y910_9HYPO</name>
<keyword evidence="2" id="KW-1185">Reference proteome</keyword>
<sequence>MVVVKRFRAAWGIEPSPGYENYKTWFPELKKQGYSGIEINLHIIDNPNVFKQLCKENDLEINILIFSAWPRYQGPRPRCTVADHLAAYRDQLTRAKVFDPLKINAQSGSDIFSYDESVEFFQGTLEIDAALGMIGKVCHETHRNRSLFNPYAAEYILKRVPG</sequence>
<organism evidence="1 2">
    <name type="scientific">Clonostachys byssicola</name>
    <dbReference type="NCBI Taxonomy" id="160290"/>
    <lineage>
        <taxon>Eukaryota</taxon>
        <taxon>Fungi</taxon>
        <taxon>Dikarya</taxon>
        <taxon>Ascomycota</taxon>
        <taxon>Pezizomycotina</taxon>
        <taxon>Sordariomycetes</taxon>
        <taxon>Hypocreomycetidae</taxon>
        <taxon>Hypocreales</taxon>
        <taxon>Bionectriaceae</taxon>
        <taxon>Clonostachys</taxon>
    </lineage>
</organism>
<evidence type="ECO:0008006" key="3">
    <source>
        <dbReference type="Google" id="ProtNLM"/>
    </source>
</evidence>
<dbReference type="AlphaFoldDB" id="A0A9N9Y910"/>
<evidence type="ECO:0000313" key="1">
    <source>
        <dbReference type="EMBL" id="CAG9998297.1"/>
    </source>
</evidence>
<dbReference type="OrthoDB" id="9971575at2759"/>
<proteinExistence type="predicted"/>
<accession>A0A9N9Y910</accession>
<protein>
    <recommendedName>
        <fullName evidence="3">Xylose isomerase-like TIM barrel domain-containing protein</fullName>
    </recommendedName>
</protein>
<dbReference type="Gene3D" id="3.20.20.150">
    <property type="entry name" value="Divalent-metal-dependent TIM barrel enzymes"/>
    <property type="match status" value="1"/>
</dbReference>
<dbReference type="Proteomes" id="UP000754883">
    <property type="component" value="Unassembled WGS sequence"/>
</dbReference>
<reference evidence="1 2" key="2">
    <citation type="submission" date="2021-10" db="EMBL/GenBank/DDBJ databases">
        <authorList>
            <person name="Piombo E."/>
        </authorList>
    </citation>
    <scope>NUCLEOTIDE SEQUENCE [LARGE SCALE GENOMIC DNA]</scope>
</reference>
<evidence type="ECO:0000313" key="2">
    <source>
        <dbReference type="Proteomes" id="UP000754883"/>
    </source>
</evidence>
<dbReference type="SUPFAM" id="SSF51658">
    <property type="entry name" value="Xylose isomerase-like"/>
    <property type="match status" value="1"/>
</dbReference>
<dbReference type="InterPro" id="IPR036237">
    <property type="entry name" value="Xyl_isomerase-like_sf"/>
</dbReference>